<dbReference type="AlphaFoldDB" id="A0AAV8RKI9"/>
<name>A0AAV8RKI9_ENSVE</name>
<comment type="caution">
    <text evidence="2">The sequence shown here is derived from an EMBL/GenBank/DDBJ whole genome shotgun (WGS) entry which is preliminary data.</text>
</comment>
<keyword evidence="3" id="KW-1185">Reference proteome</keyword>
<evidence type="ECO:0000256" key="1">
    <source>
        <dbReference type="SAM" id="Phobius"/>
    </source>
</evidence>
<protein>
    <submittedName>
        <fullName evidence="2">Uncharacterized protein</fullName>
    </submittedName>
</protein>
<evidence type="ECO:0000313" key="2">
    <source>
        <dbReference type="EMBL" id="KAJ8505172.1"/>
    </source>
</evidence>
<keyword evidence="1" id="KW-1133">Transmembrane helix</keyword>
<feature type="transmembrane region" description="Helical" evidence="1">
    <location>
        <begin position="24"/>
        <end position="46"/>
    </location>
</feature>
<proteinExistence type="predicted"/>
<keyword evidence="1" id="KW-0812">Transmembrane</keyword>
<dbReference type="EMBL" id="JAQQAF010000002">
    <property type="protein sequence ID" value="KAJ8505172.1"/>
    <property type="molecule type" value="Genomic_DNA"/>
</dbReference>
<keyword evidence="1" id="KW-0472">Membrane</keyword>
<organism evidence="2 3">
    <name type="scientific">Ensete ventricosum</name>
    <name type="common">Abyssinian banana</name>
    <name type="synonym">Musa ensete</name>
    <dbReference type="NCBI Taxonomy" id="4639"/>
    <lineage>
        <taxon>Eukaryota</taxon>
        <taxon>Viridiplantae</taxon>
        <taxon>Streptophyta</taxon>
        <taxon>Embryophyta</taxon>
        <taxon>Tracheophyta</taxon>
        <taxon>Spermatophyta</taxon>
        <taxon>Magnoliopsida</taxon>
        <taxon>Liliopsida</taxon>
        <taxon>Zingiberales</taxon>
        <taxon>Musaceae</taxon>
        <taxon>Ensete</taxon>
    </lineage>
</organism>
<dbReference type="Proteomes" id="UP001222027">
    <property type="component" value="Unassembled WGS sequence"/>
</dbReference>
<accession>A0AAV8RKI9</accession>
<gene>
    <name evidence="2" type="ORF">OPV22_006058</name>
</gene>
<sequence>MGSTSWGPRWLGPGAWRAILGTGLWWWFLPLVFILPLLLLPASGVLRPLLRWAPGPSWSTGTSLLRMLAHRRLGIGRRIDSLSI</sequence>
<reference evidence="2 3" key="1">
    <citation type="submission" date="2022-12" db="EMBL/GenBank/DDBJ databases">
        <title>Chromosome-scale assembly of the Ensete ventricosum genome.</title>
        <authorList>
            <person name="Dussert Y."/>
            <person name="Stocks J."/>
            <person name="Wendawek A."/>
            <person name="Woldeyes F."/>
            <person name="Nichols R.A."/>
            <person name="Borrell J.S."/>
        </authorList>
    </citation>
    <scope>NUCLEOTIDE SEQUENCE [LARGE SCALE GENOMIC DNA]</scope>
    <source>
        <strain evidence="3">cv. Maze</strain>
        <tissue evidence="2">Seeds</tissue>
    </source>
</reference>
<evidence type="ECO:0000313" key="3">
    <source>
        <dbReference type="Proteomes" id="UP001222027"/>
    </source>
</evidence>